<keyword evidence="2" id="KW-0560">Oxidoreductase</keyword>
<dbReference type="InterPro" id="IPR020828">
    <property type="entry name" value="GlycerAld_3-P_DH_NAD(P)-bd"/>
</dbReference>
<dbReference type="GO" id="GO:0051287">
    <property type="term" value="F:NAD binding"/>
    <property type="evidence" value="ECO:0007669"/>
    <property type="project" value="InterPro"/>
</dbReference>
<evidence type="ECO:0000256" key="3">
    <source>
        <dbReference type="ARBA" id="ARBA00047698"/>
    </source>
</evidence>
<dbReference type="GO" id="GO:0005829">
    <property type="term" value="C:cytosol"/>
    <property type="evidence" value="ECO:0007669"/>
    <property type="project" value="TreeGrafter"/>
</dbReference>
<dbReference type="SMART" id="SM00846">
    <property type="entry name" value="Gp_dh_N"/>
    <property type="match status" value="1"/>
</dbReference>
<organism evidence="5">
    <name type="scientific">Ixodes ricinus</name>
    <name type="common">Common tick</name>
    <name type="synonym">Acarus ricinus</name>
    <dbReference type="NCBI Taxonomy" id="34613"/>
    <lineage>
        <taxon>Eukaryota</taxon>
        <taxon>Metazoa</taxon>
        <taxon>Ecdysozoa</taxon>
        <taxon>Arthropoda</taxon>
        <taxon>Chelicerata</taxon>
        <taxon>Arachnida</taxon>
        <taxon>Acari</taxon>
        <taxon>Parasitiformes</taxon>
        <taxon>Ixodida</taxon>
        <taxon>Ixodoidea</taxon>
        <taxon>Ixodidae</taxon>
        <taxon>Ixodinae</taxon>
        <taxon>Ixodes</taxon>
    </lineage>
</organism>
<accession>A0A0K8R4S0</accession>
<dbReference type="EMBL" id="GADI01007678">
    <property type="protein sequence ID" value="JAA66130.1"/>
    <property type="molecule type" value="mRNA"/>
</dbReference>
<protein>
    <submittedName>
        <fullName evidence="5">Putative nad binding protein</fullName>
    </submittedName>
</protein>
<comment type="similarity">
    <text evidence="1">Belongs to the glyceraldehyde-3-phosphate dehydrogenase family.</text>
</comment>
<proteinExistence type="evidence at transcript level"/>
<comment type="catalytic activity">
    <reaction evidence="3">
        <text>D-glyceraldehyde 3-phosphate + phosphate + NAD(+) = (2R)-3-phospho-glyceroyl phosphate + NADH + H(+)</text>
        <dbReference type="Rhea" id="RHEA:10300"/>
        <dbReference type="ChEBI" id="CHEBI:15378"/>
        <dbReference type="ChEBI" id="CHEBI:43474"/>
        <dbReference type="ChEBI" id="CHEBI:57540"/>
        <dbReference type="ChEBI" id="CHEBI:57604"/>
        <dbReference type="ChEBI" id="CHEBI:57945"/>
        <dbReference type="ChEBI" id="CHEBI:59776"/>
        <dbReference type="EC" id="1.2.1.12"/>
    </reaction>
</comment>
<dbReference type="Pfam" id="PF00044">
    <property type="entry name" value="Gp_dh_N"/>
    <property type="match status" value="1"/>
</dbReference>
<dbReference type="InterPro" id="IPR020831">
    <property type="entry name" value="GlycerAld/Erythrose_P_DH"/>
</dbReference>
<evidence type="ECO:0000256" key="2">
    <source>
        <dbReference type="ARBA" id="ARBA00023002"/>
    </source>
</evidence>
<evidence type="ECO:0000259" key="4">
    <source>
        <dbReference type="SMART" id="SM00846"/>
    </source>
</evidence>
<dbReference type="Gene3D" id="3.40.50.720">
    <property type="entry name" value="NAD(P)-binding Rossmann-like Domain"/>
    <property type="match status" value="1"/>
</dbReference>
<sequence>MVVKVGINGFGRIGRLVLRASLDYKELEVVAINDPFMTAEYMEYLLKYDSVHGGLTEAVSVTADTLKIGSRTIKLFLRARAHQRFHGERHDIDVVAEWHWCLHQQ</sequence>
<dbReference type="GO" id="GO:0004365">
    <property type="term" value="F:glyceraldehyde-3-phosphate dehydrogenase (NAD+) (phosphorylating) activity"/>
    <property type="evidence" value="ECO:0007669"/>
    <property type="project" value="UniProtKB-EC"/>
</dbReference>
<dbReference type="InterPro" id="IPR036291">
    <property type="entry name" value="NAD(P)-bd_dom_sf"/>
</dbReference>
<dbReference type="PANTHER" id="PTHR10836:SF76">
    <property type="entry name" value="GLYCERALDEHYDE-3-PHOSPHATE DEHYDROGENASE-RELATED"/>
    <property type="match status" value="1"/>
</dbReference>
<evidence type="ECO:0000313" key="5">
    <source>
        <dbReference type="EMBL" id="JAA66130.1"/>
    </source>
</evidence>
<feature type="domain" description="Glyceraldehyde 3-phosphate dehydrogenase NAD(P) binding" evidence="4">
    <location>
        <begin position="3"/>
        <end position="96"/>
    </location>
</feature>
<dbReference type="AlphaFoldDB" id="A0A0K8R4S0"/>
<dbReference type="GO" id="GO:0006096">
    <property type="term" value="P:glycolytic process"/>
    <property type="evidence" value="ECO:0007669"/>
    <property type="project" value="TreeGrafter"/>
</dbReference>
<reference evidence="5" key="1">
    <citation type="submission" date="2012-12" db="EMBL/GenBank/DDBJ databases">
        <title>Identification and characterization of a phenylalanine ammonia-lyase gene family in Isatis indigotica Fort.</title>
        <authorList>
            <person name="Liu Q."/>
            <person name="Chen J."/>
            <person name="Zhou X."/>
            <person name="Di P."/>
            <person name="Xiao Y."/>
            <person name="Xuan H."/>
            <person name="Zhang L."/>
            <person name="Chen W."/>
        </authorList>
    </citation>
    <scope>NUCLEOTIDE SEQUENCE</scope>
    <source>
        <tissue evidence="5">Salivary gland</tissue>
    </source>
</reference>
<dbReference type="SUPFAM" id="SSF51735">
    <property type="entry name" value="NAD(P)-binding Rossmann-fold domains"/>
    <property type="match status" value="1"/>
</dbReference>
<evidence type="ECO:0000256" key="1">
    <source>
        <dbReference type="ARBA" id="ARBA00007406"/>
    </source>
</evidence>
<name>A0A0K8R4S0_IXORI</name>
<dbReference type="PANTHER" id="PTHR10836">
    <property type="entry name" value="GLYCERALDEHYDE 3-PHOSPHATE DEHYDROGENASE"/>
    <property type="match status" value="1"/>
</dbReference>